<dbReference type="PANTHER" id="PTHR30118">
    <property type="entry name" value="HTH-TYPE TRANSCRIPTIONAL REGULATOR LEUO-RELATED"/>
    <property type="match status" value="1"/>
</dbReference>
<dbReference type="PROSITE" id="PS50931">
    <property type="entry name" value="HTH_LYSR"/>
    <property type="match status" value="1"/>
</dbReference>
<evidence type="ECO:0000256" key="4">
    <source>
        <dbReference type="ARBA" id="ARBA00023163"/>
    </source>
</evidence>
<organism evidence="6 7">
    <name type="scientific">Serratia nematodiphila</name>
    <dbReference type="NCBI Taxonomy" id="458197"/>
    <lineage>
        <taxon>Bacteria</taxon>
        <taxon>Pseudomonadati</taxon>
        <taxon>Pseudomonadota</taxon>
        <taxon>Gammaproteobacteria</taxon>
        <taxon>Enterobacterales</taxon>
        <taxon>Yersiniaceae</taxon>
        <taxon>Serratia</taxon>
    </lineage>
</organism>
<name>A0A1G5K2N2_9GAMM</name>
<comment type="caution">
    <text evidence="6">The sequence shown here is derived from an EMBL/GenBank/DDBJ whole genome shotgun (WGS) entry which is preliminary data.</text>
</comment>
<keyword evidence="2" id="KW-0805">Transcription regulation</keyword>
<dbReference type="SUPFAM" id="SSF53850">
    <property type="entry name" value="Periplasmic binding protein-like II"/>
    <property type="match status" value="1"/>
</dbReference>
<protein>
    <submittedName>
        <fullName evidence="6">DNA-binding transcriptional regulator, LysR family</fullName>
    </submittedName>
</protein>
<evidence type="ECO:0000256" key="1">
    <source>
        <dbReference type="ARBA" id="ARBA00009437"/>
    </source>
</evidence>
<evidence type="ECO:0000259" key="5">
    <source>
        <dbReference type="PROSITE" id="PS50931"/>
    </source>
</evidence>
<dbReference type="InterPro" id="IPR036388">
    <property type="entry name" value="WH-like_DNA-bd_sf"/>
</dbReference>
<dbReference type="Gene3D" id="1.10.10.10">
    <property type="entry name" value="Winged helix-like DNA-binding domain superfamily/Winged helix DNA-binding domain"/>
    <property type="match status" value="1"/>
</dbReference>
<dbReference type="Pfam" id="PF03466">
    <property type="entry name" value="LysR_substrate"/>
    <property type="match status" value="1"/>
</dbReference>
<dbReference type="CDD" id="cd08460">
    <property type="entry name" value="PBP2_DntR_like_1"/>
    <property type="match status" value="1"/>
</dbReference>
<dbReference type="InterPro" id="IPR005119">
    <property type="entry name" value="LysR_subst-bd"/>
</dbReference>
<feature type="domain" description="HTH lysR-type" evidence="5">
    <location>
        <begin position="5"/>
        <end position="62"/>
    </location>
</feature>
<reference evidence="6 7" key="1">
    <citation type="submission" date="2016-10" db="EMBL/GenBank/DDBJ databases">
        <authorList>
            <person name="Varghese N."/>
            <person name="Submissions S."/>
        </authorList>
    </citation>
    <scope>NUCLEOTIDE SEQUENCE [LARGE SCALE GENOMIC DNA]</scope>
    <source>
        <strain evidence="6 7">CGMCC 1.6853</strain>
    </source>
</reference>
<dbReference type="SUPFAM" id="SSF46785">
    <property type="entry name" value="Winged helix' DNA-binding domain"/>
    <property type="match status" value="1"/>
</dbReference>
<evidence type="ECO:0000256" key="3">
    <source>
        <dbReference type="ARBA" id="ARBA00023125"/>
    </source>
</evidence>
<proteinExistence type="inferred from homology"/>
<comment type="similarity">
    <text evidence="1">Belongs to the LysR transcriptional regulatory family.</text>
</comment>
<dbReference type="Proteomes" id="UP000183031">
    <property type="component" value="Unassembled WGS sequence"/>
</dbReference>
<dbReference type="PANTHER" id="PTHR30118:SF15">
    <property type="entry name" value="TRANSCRIPTIONAL REGULATORY PROTEIN"/>
    <property type="match status" value="1"/>
</dbReference>
<keyword evidence="3 6" id="KW-0238">DNA-binding</keyword>
<dbReference type="Pfam" id="PF00126">
    <property type="entry name" value="HTH_1"/>
    <property type="match status" value="1"/>
</dbReference>
<evidence type="ECO:0000313" key="6">
    <source>
        <dbReference type="EMBL" id="SCY94129.1"/>
    </source>
</evidence>
<gene>
    <name evidence="6" type="ORF">SAMN02927935_03064</name>
</gene>
<dbReference type="GeneID" id="64310604"/>
<accession>A0A1G5K2N2</accession>
<dbReference type="Gene3D" id="3.40.190.10">
    <property type="entry name" value="Periplasmic binding protein-like II"/>
    <property type="match status" value="2"/>
</dbReference>
<evidence type="ECO:0000313" key="7">
    <source>
        <dbReference type="Proteomes" id="UP000183031"/>
    </source>
</evidence>
<dbReference type="InterPro" id="IPR050389">
    <property type="entry name" value="LysR-type_TF"/>
</dbReference>
<dbReference type="InterPro" id="IPR036390">
    <property type="entry name" value="WH_DNA-bd_sf"/>
</dbReference>
<dbReference type="GO" id="GO:0003677">
    <property type="term" value="F:DNA binding"/>
    <property type="evidence" value="ECO:0007669"/>
    <property type="project" value="UniProtKB-KW"/>
</dbReference>
<evidence type="ECO:0000256" key="2">
    <source>
        <dbReference type="ARBA" id="ARBA00023015"/>
    </source>
</evidence>
<dbReference type="InterPro" id="IPR000847">
    <property type="entry name" value="LysR_HTH_N"/>
</dbReference>
<keyword evidence="7" id="KW-1185">Reference proteome</keyword>
<keyword evidence="4" id="KW-0804">Transcription</keyword>
<dbReference type="RefSeq" id="WP_031299766.1">
    <property type="nucleotide sequence ID" value="NZ_CBCSIN010000011.1"/>
</dbReference>
<dbReference type="EMBL" id="FMUT01000008">
    <property type="protein sequence ID" value="SCY94129.1"/>
    <property type="molecule type" value="Genomic_DNA"/>
</dbReference>
<sequence>MPQKIDFNLIYALNLLLEEGSVSGAAEKMNLSAPAMSRILGRIRRQFDDPIMVRAGKHLVPTPRALELKRQLGEIIEQAAALIAPNDAFEPGKLTRTFTIRANDIFIGALAGGLLETLRDMAPLSGLKFIAESDGEDDALRSGKVDLVIGSSRDWHPEIKTQSLFTSTFQALVRPGHPIIGRVTPETLTHYPHISVSRRGRTQGPIDDALRDLGLQRNVALTLPGFHSAMMLTMKSDFILPLPRHVLQGVSNIHLPLAEIELPLELESVFIVQAWHPRLDRDPAHRWLRQTIKQFFLQRE</sequence>